<sequence>MTSTKPKKPKDKLGRQSLETEQLGVVKGLTPFEDITHLAGIASISLGGRKNVGAIILKKKEDIQIRFCFDIQGIHPSLPEEQILPIFENIEGGLKELPERETLTIHIGSFTDDTFRQQELKKVEKQCDLEQLTLLMRSERLRARELTLAGVRKNKFLRFWCTYTVLAAENSKSNDPIEKTIKQLQTYWQGFTGEIHAVRHQRIETILKDSFTSGFQMWEQIISNTMGLSAKVLTASDIWEVIWNQFNRSEVPPIPNRLILDETGLKEEQTSDFHIKHLVLENEQSVPFLDRSWVKLQNKYIGVLQFSEKPQGWVDEYDQLRYLWEVISKEKISDTEIICQLSKANQGLAKTALQRITKQSITSSAMSADKGSIDVKANMNIEEAVRAQETILLGSIPIHTAVVFCIYRSSRQKLDEAYRYISSCFLRPAVVDREIEYAWKTWSQTVPIIWENLLTKPFNRRLPYFSSEVPGIMPLVRTSTGDKSGFELIAEEGGTPVHLDLYTQHKNLAVFGTTRAGKSVLVAGLLTPALAQGIPVIALDYPKPDGSSTFTDYTQLMGEEGAYFDITKEANNLFELPDLRGYEPELIKERMTDFKEFLKSTLMTMVLGTNRANVSPTMISNIESILTLGIETFFNDDDIKLRYKLAFESGVGTPEWNDIPTLQDFYNFCSPGYIKLDSIANNSKDILDALDQIRLRIKFWLNSRVGQSVAKPSSFRTDARLLVFALRSLGSETDAAILALSAYAAALRRALSSKASIFFLDEAPILFNFESIAELIGRLCANGAKAGIRVILSAQEPESIFQSKSAPKIFANLTTRLIGRIQTSAVDPFIARFKYPSEIISRNSTEAFFPKRESIYSQWLLDDNGKLTFCRYYPAYCLLAAVANNPNEQELRTLYLTKYKQNPMLGMVKFSEAYVGMIRQEEPTEETKELLNSTNKKFVINVQPIEQPTENNQEALNFGDKNPVLNVQAIEEKLTE</sequence>
<dbReference type="SUPFAM" id="SSF52540">
    <property type="entry name" value="P-loop containing nucleoside triphosphate hydrolases"/>
    <property type="match status" value="1"/>
</dbReference>
<dbReference type="EMBL" id="JACJTA010000008">
    <property type="protein sequence ID" value="MBD2604067.1"/>
    <property type="molecule type" value="Genomic_DNA"/>
</dbReference>
<dbReference type="PANTHER" id="PTHR30121">
    <property type="entry name" value="UNCHARACTERIZED PROTEIN YJGR-RELATED"/>
    <property type="match status" value="1"/>
</dbReference>
<gene>
    <name evidence="1" type="ORF">H6G81_05890</name>
</gene>
<dbReference type="RefSeq" id="WP_051502777.1">
    <property type="nucleotide sequence ID" value="NZ_JACJTA010000008.1"/>
</dbReference>
<evidence type="ECO:0000313" key="2">
    <source>
        <dbReference type="Proteomes" id="UP000660380"/>
    </source>
</evidence>
<evidence type="ECO:0008006" key="3">
    <source>
        <dbReference type="Google" id="ProtNLM"/>
    </source>
</evidence>
<keyword evidence="2" id="KW-1185">Reference proteome</keyword>
<reference evidence="1 2" key="1">
    <citation type="journal article" date="2020" name="ISME J.">
        <title>Comparative genomics reveals insights into cyanobacterial evolution and habitat adaptation.</title>
        <authorList>
            <person name="Chen M.Y."/>
            <person name="Teng W.K."/>
            <person name="Zhao L."/>
            <person name="Hu C.X."/>
            <person name="Zhou Y.K."/>
            <person name="Han B.P."/>
            <person name="Song L.R."/>
            <person name="Shu W.S."/>
        </authorList>
    </citation>
    <scope>NUCLEOTIDE SEQUENCE [LARGE SCALE GENOMIC DNA]</scope>
    <source>
        <strain evidence="1 2">FACHB-248</strain>
    </source>
</reference>
<organism evidence="1 2">
    <name type="scientific">Scytonema hofmannii FACHB-248</name>
    <dbReference type="NCBI Taxonomy" id="1842502"/>
    <lineage>
        <taxon>Bacteria</taxon>
        <taxon>Bacillati</taxon>
        <taxon>Cyanobacteriota</taxon>
        <taxon>Cyanophyceae</taxon>
        <taxon>Nostocales</taxon>
        <taxon>Scytonemataceae</taxon>
        <taxon>Scytonema</taxon>
    </lineage>
</organism>
<protein>
    <recommendedName>
        <fullName evidence="3">Type IV secretion system coupling protein TraD DNA-binding domain-containing protein</fullName>
    </recommendedName>
</protein>
<proteinExistence type="predicted"/>
<name>A0ABR8GL08_9CYAN</name>
<dbReference type="PANTHER" id="PTHR30121:SF6">
    <property type="entry name" value="SLR6007 PROTEIN"/>
    <property type="match status" value="1"/>
</dbReference>
<dbReference type="InterPro" id="IPR051162">
    <property type="entry name" value="T4SS_component"/>
</dbReference>
<evidence type="ECO:0000313" key="1">
    <source>
        <dbReference type="EMBL" id="MBD2604067.1"/>
    </source>
</evidence>
<comment type="caution">
    <text evidence="1">The sequence shown here is derived from an EMBL/GenBank/DDBJ whole genome shotgun (WGS) entry which is preliminary data.</text>
</comment>
<dbReference type="Gene3D" id="3.40.50.300">
    <property type="entry name" value="P-loop containing nucleotide triphosphate hydrolases"/>
    <property type="match status" value="2"/>
</dbReference>
<dbReference type="Proteomes" id="UP000660380">
    <property type="component" value="Unassembled WGS sequence"/>
</dbReference>
<accession>A0ABR8GL08</accession>
<dbReference type="InterPro" id="IPR027417">
    <property type="entry name" value="P-loop_NTPase"/>
</dbReference>